<reference evidence="5 6" key="1">
    <citation type="submission" date="2019-07" db="EMBL/GenBank/DDBJ databases">
        <authorList>
            <person name="Zhao L.H."/>
        </authorList>
    </citation>
    <scope>NUCLEOTIDE SEQUENCE [LARGE SCALE GENOMIC DNA]</scope>
    <source>
        <strain evidence="5 6">Co35</strain>
    </source>
</reference>
<keyword evidence="6" id="KW-1185">Reference proteome</keyword>
<feature type="domain" description="Phospholipid/glycerol acyltransferase" evidence="4">
    <location>
        <begin position="40"/>
        <end position="158"/>
    </location>
</feature>
<organism evidence="5 6">
    <name type="scientific">Aeromicrobium piscarium</name>
    <dbReference type="NCBI Taxonomy" id="2590901"/>
    <lineage>
        <taxon>Bacteria</taxon>
        <taxon>Bacillati</taxon>
        <taxon>Actinomycetota</taxon>
        <taxon>Actinomycetes</taxon>
        <taxon>Propionibacteriales</taxon>
        <taxon>Nocardioidaceae</taxon>
        <taxon>Aeromicrobium</taxon>
    </lineage>
</organism>
<dbReference type="CDD" id="cd07989">
    <property type="entry name" value="LPLAT_AGPAT-like"/>
    <property type="match status" value="1"/>
</dbReference>
<dbReference type="SMART" id="SM00563">
    <property type="entry name" value="PlsC"/>
    <property type="match status" value="1"/>
</dbReference>
<dbReference type="PANTHER" id="PTHR10434:SF55">
    <property type="entry name" value="POSSIBLE ACYLTRANSFERASE"/>
    <property type="match status" value="1"/>
</dbReference>
<dbReference type="Pfam" id="PF01553">
    <property type="entry name" value="Acyltransferase"/>
    <property type="match status" value="1"/>
</dbReference>
<feature type="region of interest" description="Disordered" evidence="3">
    <location>
        <begin position="224"/>
        <end position="245"/>
    </location>
</feature>
<gene>
    <name evidence="5" type="ORF">FNM00_14915</name>
</gene>
<dbReference type="RefSeq" id="WP_143914343.1">
    <property type="nucleotide sequence ID" value="NZ_VLNT01000015.1"/>
</dbReference>
<dbReference type="Proteomes" id="UP000316988">
    <property type="component" value="Unassembled WGS sequence"/>
</dbReference>
<name>A0A554RVR1_9ACTN</name>
<evidence type="ECO:0000256" key="3">
    <source>
        <dbReference type="SAM" id="MobiDB-lite"/>
    </source>
</evidence>
<evidence type="ECO:0000256" key="1">
    <source>
        <dbReference type="ARBA" id="ARBA00022679"/>
    </source>
</evidence>
<evidence type="ECO:0000313" key="5">
    <source>
        <dbReference type="EMBL" id="TSD58191.1"/>
    </source>
</evidence>
<accession>A0A554RVR1</accession>
<evidence type="ECO:0000313" key="6">
    <source>
        <dbReference type="Proteomes" id="UP000316988"/>
    </source>
</evidence>
<evidence type="ECO:0000259" key="4">
    <source>
        <dbReference type="SMART" id="SM00563"/>
    </source>
</evidence>
<evidence type="ECO:0000256" key="2">
    <source>
        <dbReference type="ARBA" id="ARBA00023315"/>
    </source>
</evidence>
<dbReference type="InterPro" id="IPR002123">
    <property type="entry name" value="Plipid/glycerol_acylTrfase"/>
</dbReference>
<dbReference type="PANTHER" id="PTHR10434">
    <property type="entry name" value="1-ACYL-SN-GLYCEROL-3-PHOSPHATE ACYLTRANSFERASE"/>
    <property type="match status" value="1"/>
</dbReference>
<dbReference type="GO" id="GO:0006654">
    <property type="term" value="P:phosphatidic acid biosynthetic process"/>
    <property type="evidence" value="ECO:0007669"/>
    <property type="project" value="TreeGrafter"/>
</dbReference>
<dbReference type="EMBL" id="VLNT01000015">
    <property type="protein sequence ID" value="TSD58191.1"/>
    <property type="molecule type" value="Genomic_DNA"/>
</dbReference>
<comment type="caution">
    <text evidence="5">The sequence shown here is derived from an EMBL/GenBank/DDBJ whole genome shotgun (WGS) entry which is preliminary data.</text>
</comment>
<dbReference type="AlphaFoldDB" id="A0A554RVR1"/>
<dbReference type="GO" id="GO:0003841">
    <property type="term" value="F:1-acylglycerol-3-phosphate O-acyltransferase activity"/>
    <property type="evidence" value="ECO:0007669"/>
    <property type="project" value="TreeGrafter"/>
</dbReference>
<keyword evidence="2 5" id="KW-0012">Acyltransferase</keyword>
<dbReference type="SUPFAM" id="SSF69593">
    <property type="entry name" value="Glycerol-3-phosphate (1)-acyltransferase"/>
    <property type="match status" value="1"/>
</dbReference>
<protein>
    <submittedName>
        <fullName evidence="5">1-acyl-sn-glycerol-3-phosphate acyltransferase</fullName>
    </submittedName>
</protein>
<sequence length="245" mass="27387">MAARSMPRTLRVVVWILRPLLMVLTKRDWRGAERLPEPGYVIAANHLSWTDPVLLGHWMVDHGIVPRYLAKDPLFRVPVLRRILLNTQQIPVYRGTEGAAESMRAAVDAVAAGGIVTIYPEGTMTRDPEVWPMSGRTGAVRVALATGRPLVPIVQWGPQDILFPYDKRLRLFPRRTYRVLVGEPVDLDDLGADPNEAQIVAATGRLMDALTDLLAEVRGERPTGPRIDIHTLGAPRTGYRPEEER</sequence>
<dbReference type="GO" id="GO:0005886">
    <property type="term" value="C:plasma membrane"/>
    <property type="evidence" value="ECO:0007669"/>
    <property type="project" value="TreeGrafter"/>
</dbReference>
<proteinExistence type="predicted"/>
<dbReference type="OrthoDB" id="9806008at2"/>
<keyword evidence="1 5" id="KW-0808">Transferase</keyword>